<gene>
    <name evidence="3" type="ORF">WCD58_07370</name>
</gene>
<sequence length="296" mass="32006">MSWFHARPVARDVWLIAEPGHVNSWLVAGHERAVLIDTGLGIAPIRPVVAGLTDLPVDVLHTHAHFDHVGGDAEFDRVAIHPAGAAELRAGTDPAERARYLRHARRMLAAAERYRALDHEFFHLLSADSDPRPLPPDVDETWAPGPAPEPDPLHEGDELDLGGRTLRVLHTPGHTPDSVCFLDERDGLLVAGDTINTGPVYAQAPESDLAAFAASTARLAELADDVALVLMAHFGRGVAEGRYLREVADAFARLRAGDAVLRPARDCDEDPVREAVFDACSIYVPVAGRSGEQRIG</sequence>
<evidence type="ECO:0000313" key="4">
    <source>
        <dbReference type="Proteomes" id="UP001369736"/>
    </source>
</evidence>
<dbReference type="InterPro" id="IPR036866">
    <property type="entry name" value="RibonucZ/Hydroxyglut_hydro"/>
</dbReference>
<keyword evidence="4" id="KW-1185">Reference proteome</keyword>
<dbReference type="InterPro" id="IPR050855">
    <property type="entry name" value="NDM-1-like"/>
</dbReference>
<protein>
    <submittedName>
        <fullName evidence="3">MBL fold metallo-hydrolase</fullName>
    </submittedName>
</protein>
<evidence type="ECO:0000313" key="3">
    <source>
        <dbReference type="EMBL" id="MEJ2860969.1"/>
    </source>
</evidence>
<accession>A0ABU8M2C6</accession>
<feature type="domain" description="Metallo-beta-lactamase" evidence="2">
    <location>
        <begin position="21"/>
        <end position="233"/>
    </location>
</feature>
<evidence type="ECO:0000259" key="2">
    <source>
        <dbReference type="SMART" id="SM00849"/>
    </source>
</evidence>
<dbReference type="RefSeq" id="WP_337701136.1">
    <property type="nucleotide sequence ID" value="NZ_JBBEGM010000002.1"/>
</dbReference>
<dbReference type="Gene3D" id="3.60.15.10">
    <property type="entry name" value="Ribonuclease Z/Hydroxyacylglutathione hydrolase-like"/>
    <property type="match status" value="1"/>
</dbReference>
<feature type="region of interest" description="Disordered" evidence="1">
    <location>
        <begin position="128"/>
        <end position="155"/>
    </location>
</feature>
<dbReference type="SMART" id="SM00849">
    <property type="entry name" value="Lactamase_B"/>
    <property type="match status" value="1"/>
</dbReference>
<dbReference type="PANTHER" id="PTHR42951:SF4">
    <property type="entry name" value="ACYL-COENZYME A THIOESTERASE MBLAC2"/>
    <property type="match status" value="1"/>
</dbReference>
<dbReference type="PANTHER" id="PTHR42951">
    <property type="entry name" value="METALLO-BETA-LACTAMASE DOMAIN-CONTAINING"/>
    <property type="match status" value="1"/>
</dbReference>
<proteinExistence type="predicted"/>
<name>A0ABU8M2C6_9PSEU</name>
<organism evidence="3 4">
    <name type="scientific">Actinomycetospora flava</name>
    <dbReference type="NCBI Taxonomy" id="3129232"/>
    <lineage>
        <taxon>Bacteria</taxon>
        <taxon>Bacillati</taxon>
        <taxon>Actinomycetota</taxon>
        <taxon>Actinomycetes</taxon>
        <taxon>Pseudonocardiales</taxon>
        <taxon>Pseudonocardiaceae</taxon>
        <taxon>Actinomycetospora</taxon>
    </lineage>
</organism>
<reference evidence="3 4" key="1">
    <citation type="submission" date="2024-03" db="EMBL/GenBank/DDBJ databases">
        <title>Actinomycetospora sp. OC33-EN07, a novel actinomycete isolated from wild orchid (Aerides multiflora).</title>
        <authorList>
            <person name="Suriyachadkun C."/>
        </authorList>
    </citation>
    <scope>NUCLEOTIDE SEQUENCE [LARGE SCALE GENOMIC DNA]</scope>
    <source>
        <strain evidence="3 4">OC33-EN07</strain>
    </source>
</reference>
<dbReference type="SUPFAM" id="SSF56281">
    <property type="entry name" value="Metallo-hydrolase/oxidoreductase"/>
    <property type="match status" value="1"/>
</dbReference>
<dbReference type="InterPro" id="IPR001279">
    <property type="entry name" value="Metallo-B-lactamas"/>
</dbReference>
<dbReference type="Pfam" id="PF00753">
    <property type="entry name" value="Lactamase_B"/>
    <property type="match status" value="1"/>
</dbReference>
<dbReference type="EMBL" id="JBBEGM010000002">
    <property type="protein sequence ID" value="MEJ2860969.1"/>
    <property type="molecule type" value="Genomic_DNA"/>
</dbReference>
<comment type="caution">
    <text evidence="3">The sequence shown here is derived from an EMBL/GenBank/DDBJ whole genome shotgun (WGS) entry which is preliminary data.</text>
</comment>
<dbReference type="Proteomes" id="UP001369736">
    <property type="component" value="Unassembled WGS sequence"/>
</dbReference>
<evidence type="ECO:0000256" key="1">
    <source>
        <dbReference type="SAM" id="MobiDB-lite"/>
    </source>
</evidence>